<evidence type="ECO:0000313" key="10">
    <source>
        <dbReference type="Proteomes" id="UP000017836"/>
    </source>
</evidence>
<keyword evidence="4" id="KW-0479">Metal-binding</keyword>
<comment type="subcellular location">
    <subcellularLocation>
        <location evidence="1">Membrane</location>
    </subcellularLocation>
</comment>
<comment type="similarity">
    <text evidence="2">Belongs to the cytochrome P450 family.</text>
</comment>
<keyword evidence="10" id="KW-1185">Reference proteome</keyword>
<dbReference type="Gramene" id="ERN10098">
    <property type="protein sequence ID" value="ERN10098"/>
    <property type="gene ID" value="AMTR_s00013p00261010"/>
</dbReference>
<keyword evidence="3" id="KW-0349">Heme</keyword>
<evidence type="ECO:0000256" key="6">
    <source>
        <dbReference type="ARBA" id="ARBA00023004"/>
    </source>
</evidence>
<dbReference type="eggNOG" id="KOG0157">
    <property type="taxonomic scope" value="Eukaryota"/>
</dbReference>
<evidence type="ECO:0000256" key="2">
    <source>
        <dbReference type="ARBA" id="ARBA00010617"/>
    </source>
</evidence>
<dbReference type="EMBL" id="KI392979">
    <property type="protein sequence ID" value="ERN10098.1"/>
    <property type="molecule type" value="Genomic_DNA"/>
</dbReference>
<name>W1PPV6_AMBTC</name>
<dbReference type="Gene3D" id="1.20.120.990">
    <property type="entry name" value="Glycosyltransferase family 88, C-terminal domain"/>
    <property type="match status" value="1"/>
</dbReference>
<evidence type="ECO:0000256" key="7">
    <source>
        <dbReference type="ARBA" id="ARBA00023033"/>
    </source>
</evidence>
<dbReference type="AlphaFoldDB" id="W1PPV6"/>
<proteinExistence type="inferred from homology"/>
<protein>
    <submittedName>
        <fullName evidence="9">Uncharacterized protein</fullName>
    </submittedName>
</protein>
<organism evidence="9 10">
    <name type="scientific">Amborella trichopoda</name>
    <dbReference type="NCBI Taxonomy" id="13333"/>
    <lineage>
        <taxon>Eukaryota</taxon>
        <taxon>Viridiplantae</taxon>
        <taxon>Streptophyta</taxon>
        <taxon>Embryophyta</taxon>
        <taxon>Tracheophyta</taxon>
        <taxon>Spermatophyta</taxon>
        <taxon>Magnoliopsida</taxon>
        <taxon>Amborellales</taxon>
        <taxon>Amborellaceae</taxon>
        <taxon>Amborella</taxon>
    </lineage>
</organism>
<keyword evidence="8" id="KW-0472">Membrane</keyword>
<gene>
    <name evidence="9" type="ORF">AMTR_s00013p00261010</name>
</gene>
<evidence type="ECO:0000256" key="3">
    <source>
        <dbReference type="ARBA" id="ARBA00022617"/>
    </source>
</evidence>
<keyword evidence="6" id="KW-0408">Iron</keyword>
<dbReference type="GO" id="GO:0046872">
    <property type="term" value="F:metal ion binding"/>
    <property type="evidence" value="ECO:0007669"/>
    <property type="project" value="UniProtKB-KW"/>
</dbReference>
<dbReference type="InterPro" id="IPR050665">
    <property type="entry name" value="Cytochrome_P450_Monooxygen"/>
</dbReference>
<sequence length="81" mass="9256">MMDRCERLIGEEGKREMDVLLELQYLSADVISRKAFGSSFEEGKNIFELQCEQAALLIEVIKKTYIPGSRSLFLSTFTFLA</sequence>
<dbReference type="GO" id="GO:0004497">
    <property type="term" value="F:monooxygenase activity"/>
    <property type="evidence" value="ECO:0007669"/>
    <property type="project" value="UniProtKB-KW"/>
</dbReference>
<dbReference type="PANTHER" id="PTHR24282:SF255">
    <property type="entry name" value="CYTOCHROME P450 72A11-RELATED"/>
    <property type="match status" value="1"/>
</dbReference>
<evidence type="ECO:0000256" key="5">
    <source>
        <dbReference type="ARBA" id="ARBA00023002"/>
    </source>
</evidence>
<accession>W1PPV6</accession>
<dbReference type="GO" id="GO:0016020">
    <property type="term" value="C:membrane"/>
    <property type="evidence" value="ECO:0007669"/>
    <property type="project" value="UniProtKB-SubCell"/>
</dbReference>
<keyword evidence="7" id="KW-0503">Monooxygenase</keyword>
<evidence type="ECO:0000256" key="8">
    <source>
        <dbReference type="ARBA" id="ARBA00023136"/>
    </source>
</evidence>
<evidence type="ECO:0000256" key="4">
    <source>
        <dbReference type="ARBA" id="ARBA00022723"/>
    </source>
</evidence>
<dbReference type="OMA" id="FLASCDE"/>
<dbReference type="HOGENOM" id="CLU_2578572_0_0_1"/>
<evidence type="ECO:0000256" key="1">
    <source>
        <dbReference type="ARBA" id="ARBA00004370"/>
    </source>
</evidence>
<dbReference type="PANTHER" id="PTHR24282">
    <property type="entry name" value="CYTOCHROME P450 FAMILY MEMBER"/>
    <property type="match status" value="1"/>
</dbReference>
<dbReference type="Proteomes" id="UP000017836">
    <property type="component" value="Unassembled WGS sequence"/>
</dbReference>
<keyword evidence="5" id="KW-0560">Oxidoreductase</keyword>
<evidence type="ECO:0000313" key="9">
    <source>
        <dbReference type="EMBL" id="ERN10098.1"/>
    </source>
</evidence>
<reference evidence="10" key="1">
    <citation type="journal article" date="2013" name="Science">
        <title>The Amborella genome and the evolution of flowering plants.</title>
        <authorList>
            <consortium name="Amborella Genome Project"/>
        </authorList>
    </citation>
    <scope>NUCLEOTIDE SEQUENCE [LARGE SCALE GENOMIC DNA]</scope>
</reference>